<organism evidence="2 4">
    <name type="scientific">Bacteroides muris</name>
    <name type="common">ex Fokt et al. 2023</name>
    <dbReference type="NCBI Taxonomy" id="2937417"/>
    <lineage>
        <taxon>Bacteria</taxon>
        <taxon>Pseudomonadati</taxon>
        <taxon>Bacteroidota</taxon>
        <taxon>Bacteroidia</taxon>
        <taxon>Bacteroidales</taxon>
        <taxon>Bacteroidaceae</taxon>
        <taxon>Bacteroides</taxon>
    </lineage>
</organism>
<evidence type="ECO:0000313" key="2">
    <source>
        <dbReference type="EMBL" id="MCR6507863.1"/>
    </source>
</evidence>
<sequence length="85" mass="9810">MLRKFRKLLSAIIGIIICCPGRMITIACIGGNMMLSGIVGRYTQLPENYCLVRRSQLMSEVCMQYNWGVQYDNEGRFCKAELYYL</sequence>
<reference evidence="2" key="1">
    <citation type="journal article" date="2022" name="Arch. Microbiol.">
        <title>Bacteroides muris sp. nov. isolated from the cecum of wild-derived house mice.</title>
        <authorList>
            <person name="Fokt H."/>
            <person name="Unni R."/>
            <person name="Repnik U."/>
            <person name="Schmitz R.A."/>
            <person name="Bramkamp M."/>
            <person name="Baines J.F."/>
            <person name="Unterweger D."/>
        </authorList>
    </citation>
    <scope>NUCLEOTIDE SEQUENCE</scope>
    <source>
        <strain evidence="1">KH365_2</strain>
        <strain evidence="2">KH569_7</strain>
    </source>
</reference>
<dbReference type="EMBL" id="JAMZEE010000012">
    <property type="protein sequence ID" value="MCR6507863.1"/>
    <property type="molecule type" value="Genomic_DNA"/>
</dbReference>
<protein>
    <submittedName>
        <fullName evidence="2">Uncharacterized protein</fullName>
    </submittedName>
</protein>
<dbReference type="RefSeq" id="WP_246866942.1">
    <property type="nucleotide sequence ID" value="NZ_JAMZEE010000012.1"/>
</dbReference>
<keyword evidence="3" id="KW-1185">Reference proteome</keyword>
<accession>A0A9X2NX78</accession>
<evidence type="ECO:0000313" key="3">
    <source>
        <dbReference type="Proteomes" id="UP001143192"/>
    </source>
</evidence>
<evidence type="ECO:0000313" key="1">
    <source>
        <dbReference type="EMBL" id="MCR6505191.1"/>
    </source>
</evidence>
<dbReference type="Proteomes" id="UP001143192">
    <property type="component" value="Unassembled WGS sequence"/>
</dbReference>
<evidence type="ECO:0000313" key="4">
    <source>
        <dbReference type="Proteomes" id="UP001143810"/>
    </source>
</evidence>
<dbReference type="Proteomes" id="UP001143810">
    <property type="component" value="Unassembled WGS sequence"/>
</dbReference>
<name>A0A9X2NX78_9BACE</name>
<gene>
    <name evidence="2" type="ORF">M1B78_06680</name>
    <name evidence="1" type="ORF">M1B79_11045</name>
</gene>
<proteinExistence type="predicted"/>
<dbReference type="AlphaFoldDB" id="A0A9X2NX78"/>
<comment type="caution">
    <text evidence="2">The sequence shown here is derived from an EMBL/GenBank/DDBJ whole genome shotgun (WGS) entry which is preliminary data.</text>
</comment>
<reference evidence="2" key="2">
    <citation type="submission" date="2022-04" db="EMBL/GenBank/DDBJ databases">
        <authorList>
            <person name="Fokt H."/>
            <person name="Baines J."/>
        </authorList>
    </citation>
    <scope>NUCLEOTIDE SEQUENCE</scope>
    <source>
        <strain evidence="1">KH365_2</strain>
        <strain evidence="2">KH569_7</strain>
    </source>
</reference>
<dbReference type="EMBL" id="JAMZED010000024">
    <property type="protein sequence ID" value="MCR6505191.1"/>
    <property type="molecule type" value="Genomic_DNA"/>
</dbReference>